<evidence type="ECO:0000313" key="8">
    <source>
        <dbReference type="Proteomes" id="UP000030905"/>
    </source>
</evidence>
<reference evidence="6 7" key="3">
    <citation type="journal article" name="Genome Announc.">
        <title>Improved Draft Genome Sequence of Clostridium pasteurianum Strain ATCC 6013 (DSM 525) Using a Hybrid Next-Generation Sequencing Approach.</title>
        <authorList>
            <person name="Pyne M.E."/>
            <person name="Utturkar S."/>
            <person name="Brown S.D."/>
            <person name="Moo-Young M."/>
            <person name="Chung D.A."/>
            <person name="Chou C.P."/>
        </authorList>
    </citation>
    <scope>NUCLEOTIDE SEQUENCE [LARGE SCALE GENOMIC DNA]</scope>
    <source>
        <strain evidence="6 7">ATCC 6013</strain>
    </source>
</reference>
<dbReference type="KEGG" id="cpat:CLPA_c05850"/>
<dbReference type="Proteomes" id="UP000030905">
    <property type="component" value="Chromosome"/>
</dbReference>
<dbReference type="eggNOG" id="COG4907">
    <property type="taxonomic scope" value="Bacteria"/>
</dbReference>
<organism evidence="5 8">
    <name type="scientific">Clostridium pasteurianum DSM 525 = ATCC 6013</name>
    <dbReference type="NCBI Taxonomy" id="1262449"/>
    <lineage>
        <taxon>Bacteria</taxon>
        <taxon>Bacillati</taxon>
        <taxon>Bacillota</taxon>
        <taxon>Clostridia</taxon>
        <taxon>Eubacteriales</taxon>
        <taxon>Clostridiaceae</taxon>
        <taxon>Clostridium</taxon>
    </lineage>
</organism>
<evidence type="ECO:0000259" key="4">
    <source>
        <dbReference type="Pfam" id="PF20990"/>
    </source>
</evidence>
<feature type="signal peptide" evidence="2">
    <location>
        <begin position="1"/>
        <end position="24"/>
    </location>
</feature>
<dbReference type="GeneID" id="93072811"/>
<keyword evidence="1" id="KW-0812">Transmembrane</keyword>
<evidence type="ECO:0000259" key="3">
    <source>
        <dbReference type="Pfam" id="PF09972"/>
    </source>
</evidence>
<accession>A0A0H3J6T5</accession>
<sequence>MKKFLLCFCVLVLTFSIHSLKVLAADGISLSQFNVETTLKEDGSIDMEELLTYNFKDKYNGAYREISTKNTDGIYNIKVWFLSKDGEEIPLREVSNAKNGDNNVFEVLKENSTLYRIKIYSPSNNEEKTFKITYTMKNVAVKYKDTGEFFYTYWSDYNETEIDNFKIHINIASNTENENIKAYYHGISAGNMSIENGSVYYTFPHVNSKELVETRVLFPAELISLSTNTRDENGLNRILGEEADYREEQQQKIAKAALMKKVFDYIDIILGAISIIAMLIIWRGFKNNSQEVYSIYSPPEIPEECTPAVAAYLVNRIANGRTIYATILDLWRKGYLNIEKIDTENSKDKSNFLLKKIKRLDKSLLKHEKYFMDWIFKTLGDGNSVSTAQVKKSSFYYAFQEWVKLIREEIKARNYYDKKATSKGIALIIAASVFIVISIISLVFHAYFGAFSLTISVFMLIYGIACCVKKTPYGQSKYNDWIKFKKYIKDVDFNYNDNMNRDYVEKYIPYAEALNMNKNSMIKLKNVFDNPSQDMGWIYYYLLFDNINLKRNEQFNYYIYNSFGTGSYGSSDASSGGGGSSAGGGGAGGF</sequence>
<name>A0A0H3J6T5_CLOPA</name>
<gene>
    <name evidence="5" type="ORF">CLPA_c05850</name>
    <name evidence="6" type="ORF">CP6013_02563</name>
</gene>
<dbReference type="EMBL" id="JPGY02000001">
    <property type="protein sequence ID" value="KRU13315.1"/>
    <property type="molecule type" value="Genomic_DNA"/>
</dbReference>
<dbReference type="Pfam" id="PF09972">
    <property type="entry name" value="DUF2207"/>
    <property type="match status" value="1"/>
</dbReference>
<evidence type="ECO:0000313" key="7">
    <source>
        <dbReference type="Proteomes" id="UP000028042"/>
    </source>
</evidence>
<dbReference type="Pfam" id="PF20990">
    <property type="entry name" value="DUF2207_C"/>
    <property type="match status" value="1"/>
</dbReference>
<keyword evidence="2" id="KW-0732">Signal</keyword>
<reference evidence="6" key="2">
    <citation type="submission" date="2015-10" db="EMBL/GenBank/DDBJ databases">
        <title>Improved Draft Genome Sequence of Clostridium pasteurianum Strain ATCC 6013 (DSM 525) Using a Hybrid Next-Generation Sequencing Approach.</title>
        <authorList>
            <person name="Pyne M.E."/>
            <person name="Utturkar S.M."/>
            <person name="Brown S.D."/>
            <person name="Moo-Young M."/>
            <person name="Chung D.A."/>
            <person name="Chou P.C."/>
        </authorList>
    </citation>
    <scope>NUCLEOTIDE SEQUENCE</scope>
    <source>
        <strain evidence="6">ATCC 6013</strain>
    </source>
</reference>
<evidence type="ECO:0000313" key="5">
    <source>
        <dbReference type="EMBL" id="AJA50673.1"/>
    </source>
</evidence>
<dbReference type="AlphaFoldDB" id="A0A0H3J6T5"/>
<evidence type="ECO:0008006" key="9">
    <source>
        <dbReference type="Google" id="ProtNLM"/>
    </source>
</evidence>
<keyword evidence="8" id="KW-1185">Reference proteome</keyword>
<protein>
    <recommendedName>
        <fullName evidence="9">DUF2207 domain-containing protein</fullName>
    </recommendedName>
</protein>
<dbReference type="KEGG" id="cpae:CPAST_c05850"/>
<evidence type="ECO:0000256" key="2">
    <source>
        <dbReference type="SAM" id="SignalP"/>
    </source>
</evidence>
<reference evidence="5 8" key="1">
    <citation type="journal article" date="2015" name="Genome Announc.">
        <title>Complete Genome Sequence of the Nitrogen-Fixing and Solvent-Producing Clostridium pasteurianum DSM 525.</title>
        <authorList>
            <person name="Poehlein A."/>
            <person name="Grosse-Honebrink A."/>
            <person name="Zhang Y."/>
            <person name="Minton N.P."/>
            <person name="Daniel R."/>
        </authorList>
    </citation>
    <scope>NUCLEOTIDE SEQUENCE [LARGE SCALE GENOMIC DNA]</scope>
    <source>
        <strain evidence="5">DSM 525</strain>
        <strain evidence="8">DSM 525 / ATCC 6013</strain>
    </source>
</reference>
<feature type="transmembrane region" description="Helical" evidence="1">
    <location>
        <begin position="425"/>
        <end position="444"/>
    </location>
</feature>
<evidence type="ECO:0000313" key="6">
    <source>
        <dbReference type="EMBL" id="KRU13315.1"/>
    </source>
</evidence>
<feature type="domain" description="DUF2207" evidence="3">
    <location>
        <begin position="30"/>
        <end position="218"/>
    </location>
</feature>
<feature type="transmembrane region" description="Helical" evidence="1">
    <location>
        <begin position="450"/>
        <end position="468"/>
    </location>
</feature>
<feature type="transmembrane region" description="Helical" evidence="1">
    <location>
        <begin position="262"/>
        <end position="282"/>
    </location>
</feature>
<feature type="domain" description="Predicted membrane protein YciQ-like C-terminal" evidence="4">
    <location>
        <begin position="300"/>
        <end position="520"/>
    </location>
</feature>
<keyword evidence="1" id="KW-0472">Membrane</keyword>
<dbReference type="InterPro" id="IPR048389">
    <property type="entry name" value="YciQ-like_C"/>
</dbReference>
<dbReference type="Proteomes" id="UP000028042">
    <property type="component" value="Unassembled WGS sequence"/>
</dbReference>
<dbReference type="RefSeq" id="WP_004455299.1">
    <property type="nucleotide sequence ID" value="NZ_ANZB01000001.1"/>
</dbReference>
<dbReference type="InterPro" id="IPR018702">
    <property type="entry name" value="DUF2207"/>
</dbReference>
<feature type="chain" id="PRO_5035991395" description="DUF2207 domain-containing protein" evidence="2">
    <location>
        <begin position="25"/>
        <end position="590"/>
    </location>
</feature>
<dbReference type="EMBL" id="CP009268">
    <property type="protein sequence ID" value="AJA50673.1"/>
    <property type="molecule type" value="Genomic_DNA"/>
</dbReference>
<proteinExistence type="predicted"/>
<keyword evidence="1" id="KW-1133">Transmembrane helix</keyword>
<evidence type="ECO:0000256" key="1">
    <source>
        <dbReference type="SAM" id="Phobius"/>
    </source>
</evidence>
<dbReference type="PATRIC" id="fig|1262449.3.peg.482"/>